<evidence type="ECO:0000313" key="1">
    <source>
        <dbReference type="EMBL" id="KAK9046328.1"/>
    </source>
</evidence>
<organism evidence="1 2">
    <name type="scientific">Hibiscus sabdariffa</name>
    <name type="common">roselle</name>
    <dbReference type="NCBI Taxonomy" id="183260"/>
    <lineage>
        <taxon>Eukaryota</taxon>
        <taxon>Viridiplantae</taxon>
        <taxon>Streptophyta</taxon>
        <taxon>Embryophyta</taxon>
        <taxon>Tracheophyta</taxon>
        <taxon>Spermatophyta</taxon>
        <taxon>Magnoliopsida</taxon>
        <taxon>eudicotyledons</taxon>
        <taxon>Gunneridae</taxon>
        <taxon>Pentapetalae</taxon>
        <taxon>rosids</taxon>
        <taxon>malvids</taxon>
        <taxon>Malvales</taxon>
        <taxon>Malvaceae</taxon>
        <taxon>Malvoideae</taxon>
        <taxon>Hibiscus</taxon>
    </lineage>
</organism>
<reference evidence="1 2" key="1">
    <citation type="journal article" date="2024" name="G3 (Bethesda)">
        <title>Genome assembly of Hibiscus sabdariffa L. provides insights into metabolisms of medicinal natural products.</title>
        <authorList>
            <person name="Kim T."/>
        </authorList>
    </citation>
    <scope>NUCLEOTIDE SEQUENCE [LARGE SCALE GENOMIC DNA]</scope>
    <source>
        <strain evidence="1">TK-2024</strain>
        <tissue evidence="1">Old leaves</tissue>
    </source>
</reference>
<accession>A0ABR2U9Y6</accession>
<proteinExistence type="predicted"/>
<name>A0ABR2U9Y6_9ROSI</name>
<evidence type="ECO:0000313" key="2">
    <source>
        <dbReference type="Proteomes" id="UP001396334"/>
    </source>
</evidence>
<gene>
    <name evidence="1" type="ORF">V6N11_052220</name>
</gene>
<comment type="caution">
    <text evidence="1">The sequence shown here is derived from an EMBL/GenBank/DDBJ whole genome shotgun (WGS) entry which is preliminary data.</text>
</comment>
<protein>
    <submittedName>
        <fullName evidence="1">Uncharacterized protein</fullName>
    </submittedName>
</protein>
<dbReference type="Proteomes" id="UP001396334">
    <property type="component" value="Unassembled WGS sequence"/>
</dbReference>
<keyword evidence="2" id="KW-1185">Reference proteome</keyword>
<sequence>MVEKLGLEGPFGLYWRVPGSALSKVSVRPLRSDSDCMQLVNNLPRKRYIHIYLQKGQNVTKINNEGDEGDLKVDDLVAEDEGDDDEVVVEDEVAVENDLEVEEEVAVE</sequence>
<dbReference type="EMBL" id="JBBPBN010000001">
    <property type="protein sequence ID" value="KAK9046328.1"/>
    <property type="molecule type" value="Genomic_DNA"/>
</dbReference>